<dbReference type="KEGG" id="trl:A3L10_06405"/>
<dbReference type="OrthoDB" id="101440at2157"/>
<reference evidence="2 3" key="1">
    <citation type="submission" date="2016-04" db="EMBL/GenBank/DDBJ databases">
        <title>Complete genome sequence of Thermococcus radiotolerans type strain EJ2.</title>
        <authorList>
            <person name="Oger P.M."/>
        </authorList>
    </citation>
    <scope>NUCLEOTIDE SEQUENCE [LARGE SCALE GENOMIC DNA]</scope>
    <source>
        <strain evidence="2 3">EJ2</strain>
    </source>
</reference>
<dbReference type="RefSeq" id="WP_088866860.1">
    <property type="nucleotide sequence ID" value="NZ_CP015106.1"/>
</dbReference>
<protein>
    <recommendedName>
        <fullName evidence="4">DUF2178 domain-containing protein</fullName>
    </recommendedName>
</protein>
<keyword evidence="1" id="KW-0472">Membrane</keyword>
<sequence length="99" mass="11023">MRELLGIIVLIIGTLTTLYLATGYRRNVGEGRDERGILIDCKAAEKTVLLIQALAVLEILYIRFIVGDRTSPAYHGILSIALVATLGYLAVRYHYSRVM</sequence>
<evidence type="ECO:0000313" key="3">
    <source>
        <dbReference type="Proteomes" id="UP000250085"/>
    </source>
</evidence>
<evidence type="ECO:0008006" key="4">
    <source>
        <dbReference type="Google" id="ProtNLM"/>
    </source>
</evidence>
<dbReference type="AlphaFoldDB" id="A0A2Z2N5C2"/>
<accession>A0A2Z2N5C2</accession>
<dbReference type="GeneID" id="33328463"/>
<keyword evidence="1" id="KW-1133">Transmembrane helix</keyword>
<keyword evidence="1" id="KW-0812">Transmembrane</keyword>
<feature type="transmembrane region" description="Helical" evidence="1">
    <location>
        <begin position="72"/>
        <end position="91"/>
    </location>
</feature>
<dbReference type="Proteomes" id="UP000250085">
    <property type="component" value="Chromosome"/>
</dbReference>
<evidence type="ECO:0000256" key="1">
    <source>
        <dbReference type="SAM" id="Phobius"/>
    </source>
</evidence>
<feature type="transmembrane region" description="Helical" evidence="1">
    <location>
        <begin position="6"/>
        <end position="26"/>
    </location>
</feature>
<gene>
    <name evidence="2" type="ORF">A3L10_06405</name>
</gene>
<feature type="transmembrane region" description="Helical" evidence="1">
    <location>
        <begin position="47"/>
        <end position="66"/>
    </location>
</feature>
<evidence type="ECO:0000313" key="2">
    <source>
        <dbReference type="EMBL" id="ASJ14782.1"/>
    </source>
</evidence>
<name>A0A2Z2N5C2_9EURY</name>
<organism evidence="2 3">
    <name type="scientific">Thermococcus radiotolerans</name>
    <dbReference type="NCBI Taxonomy" id="187880"/>
    <lineage>
        <taxon>Archaea</taxon>
        <taxon>Methanobacteriati</taxon>
        <taxon>Methanobacteriota</taxon>
        <taxon>Thermococci</taxon>
        <taxon>Thermococcales</taxon>
        <taxon>Thermococcaceae</taxon>
        <taxon>Thermococcus</taxon>
    </lineage>
</organism>
<dbReference type="EMBL" id="CP015106">
    <property type="protein sequence ID" value="ASJ14782.1"/>
    <property type="molecule type" value="Genomic_DNA"/>
</dbReference>
<keyword evidence="3" id="KW-1185">Reference proteome</keyword>
<proteinExistence type="predicted"/>